<dbReference type="Gene3D" id="2.70.20.10">
    <property type="entry name" value="Topoisomerase I, domain 3"/>
    <property type="match status" value="1"/>
</dbReference>
<dbReference type="GO" id="GO:0008270">
    <property type="term" value="F:zinc ion binding"/>
    <property type="evidence" value="ECO:0007669"/>
    <property type="project" value="UniProtKB-KW"/>
</dbReference>
<dbReference type="GO" id="GO:0003917">
    <property type="term" value="F:DNA topoisomerase type I (single strand cut, ATP-independent) activity"/>
    <property type="evidence" value="ECO:0007669"/>
    <property type="project" value="UniProtKB-EC"/>
</dbReference>
<dbReference type="InterPro" id="IPR013497">
    <property type="entry name" value="Topo_IA_cen"/>
</dbReference>
<evidence type="ECO:0000256" key="12">
    <source>
        <dbReference type="ARBA" id="ARBA00030003"/>
    </source>
</evidence>
<evidence type="ECO:0000256" key="13">
    <source>
        <dbReference type="ARBA" id="ARBA00031985"/>
    </source>
</evidence>
<keyword evidence="10" id="KW-0238">DNA-binding</keyword>
<dbReference type="InterPro" id="IPR013498">
    <property type="entry name" value="Topo_IA_Znf"/>
</dbReference>
<evidence type="ECO:0000256" key="1">
    <source>
        <dbReference type="ARBA" id="ARBA00000213"/>
    </source>
</evidence>
<keyword evidence="6" id="KW-0863">Zinc-finger</keyword>
<evidence type="ECO:0000313" key="19">
    <source>
        <dbReference type="EMBL" id="AKN36970.1"/>
    </source>
</evidence>
<dbReference type="SMART" id="SM00436">
    <property type="entry name" value="TOP1Bc"/>
    <property type="match status" value="1"/>
</dbReference>
<feature type="compositionally biased region" description="Basic and acidic residues" evidence="16">
    <location>
        <begin position="514"/>
        <end position="523"/>
    </location>
</feature>
<dbReference type="SUPFAM" id="SSF57783">
    <property type="entry name" value="Zinc beta-ribbon"/>
    <property type="match status" value="2"/>
</dbReference>
<dbReference type="PROSITE" id="PS00396">
    <property type="entry name" value="TOPO_IA_1"/>
    <property type="match status" value="1"/>
</dbReference>
<dbReference type="Pfam" id="PF01751">
    <property type="entry name" value="Toprim"/>
    <property type="match status" value="1"/>
</dbReference>
<feature type="region of interest" description="Disordered" evidence="16">
    <location>
        <begin position="514"/>
        <end position="536"/>
    </location>
</feature>
<comment type="similarity">
    <text evidence="2">Belongs to the type IA topoisomerase family.</text>
</comment>
<dbReference type="InterPro" id="IPR013824">
    <property type="entry name" value="Topo_IA_cen_sub1"/>
</dbReference>
<evidence type="ECO:0000256" key="5">
    <source>
        <dbReference type="ARBA" id="ARBA00022737"/>
    </source>
</evidence>
<dbReference type="EMBL" id="KP795519">
    <property type="protein sequence ID" value="AKN36970.1"/>
    <property type="molecule type" value="Genomic_DNA"/>
</dbReference>
<dbReference type="InterPro" id="IPR013826">
    <property type="entry name" value="Topo_IA_cen_sub3"/>
</dbReference>
<evidence type="ECO:0000259" key="17">
    <source>
        <dbReference type="PROSITE" id="PS50880"/>
    </source>
</evidence>
<dbReference type="GO" id="GO:0043597">
    <property type="term" value="C:cytoplasmic replication fork"/>
    <property type="evidence" value="ECO:0007669"/>
    <property type="project" value="TreeGrafter"/>
</dbReference>
<name>A0A0H3ZLK7_9VIBR</name>
<dbReference type="SUPFAM" id="SSF56712">
    <property type="entry name" value="Prokaryotic type I DNA topoisomerase"/>
    <property type="match status" value="1"/>
</dbReference>
<dbReference type="PROSITE" id="PS50880">
    <property type="entry name" value="TOPRIM"/>
    <property type="match status" value="1"/>
</dbReference>
<evidence type="ECO:0000256" key="2">
    <source>
        <dbReference type="ARBA" id="ARBA00009446"/>
    </source>
</evidence>
<dbReference type="Gene3D" id="1.10.290.10">
    <property type="entry name" value="Topoisomerase I, domain 4"/>
    <property type="match status" value="1"/>
</dbReference>
<keyword evidence="8" id="KW-0460">Magnesium</keyword>
<dbReference type="Pfam" id="PF01131">
    <property type="entry name" value="Topoisom_bac"/>
    <property type="match status" value="1"/>
</dbReference>
<dbReference type="InterPro" id="IPR034144">
    <property type="entry name" value="TOPRIM_TopoIII"/>
</dbReference>
<sequence>MRVFIAEKPSLATAIFKGLGGNPTTDKKAGYYEKGSDIVTWCFGHLLSLKDPEDYDSNLKRWTLDSLPIQTRFPPQYKPRSDSKKQLDTVIGFIKKADSIVHAGDPDPEGCLLIDEILDHVGNKKPVQRLLIADLNDKPVKAALANMQPNEKFRPQTNKALARSIADQSFGYNLTRSYTLKAREKGFDNVLNIGRVISSLVGMVNQRTLANQNHEKSHYYELYGTFDIEGLKIKGKLQPHDELELDDKNRMIDRFQLEVIKDADKGEKGTVEKREVKEEKRQPPMPFNLSKLQITASKKWGYKPKETLDIVQKLYETHQLLTYPRSDNQYLSEAHLENAANILGAIQKTSPNLAASIQSVEPTSTHKAFDGSKIEAHHAIIPTEKDGVGIVLSDKERNIYELVSKHFVGLFYPESVREKVTIDIGCCLGRIYRATQTTRLALGWETLFKGDNEDKPNDNTDDLKPLQQGDTGVCESLEMLTKETQPPKYFDDASLLKAMTEAAKFVQDPALRKQLEAKDKNTKGENGSIGTEATRSGHIEKLGSLKHLISVQKEKGYKNPVYKTTESGQEFCALLPPEIIMPDISAIWEGDLDRIGKGQYSVAEFVKTVDTYIHERVNQVKTEGVPITIKDGITCPSCNEGLLLKRKGKNGAFHACNRYPDCKTTFPDDNGKPNLNPKPKTPQPQASDTESCPKCNKGLIRRAGKREGSFWWGCSGFPTCKVRFFDKDGKPDRDKGVL</sequence>
<dbReference type="PRINTS" id="PR00417">
    <property type="entry name" value="PRTPISMRASEI"/>
</dbReference>
<dbReference type="Pfam" id="PF01396">
    <property type="entry name" value="Zn_ribbon_Top1"/>
    <property type="match status" value="2"/>
</dbReference>
<feature type="compositionally biased region" description="Polar residues" evidence="16">
    <location>
        <begin position="524"/>
        <end position="534"/>
    </location>
</feature>
<keyword evidence="7" id="KW-0862">Zinc</keyword>
<dbReference type="PROSITE" id="PS52039">
    <property type="entry name" value="TOPO_IA_2"/>
    <property type="match status" value="1"/>
</dbReference>
<comment type="catalytic activity">
    <reaction evidence="1">
        <text>ATP-independent breakage of single-stranded DNA, followed by passage and rejoining.</text>
        <dbReference type="EC" id="5.6.2.1"/>
    </reaction>
</comment>
<dbReference type="NCBIfam" id="TIGR01056">
    <property type="entry name" value="topB"/>
    <property type="match status" value="1"/>
</dbReference>
<dbReference type="InterPro" id="IPR023405">
    <property type="entry name" value="Topo_IA_core_domain"/>
</dbReference>
<dbReference type="InterPro" id="IPR003602">
    <property type="entry name" value="Topo_IA_DNA-bd_dom"/>
</dbReference>
<dbReference type="GO" id="GO:0006281">
    <property type="term" value="P:DNA repair"/>
    <property type="evidence" value="ECO:0007669"/>
    <property type="project" value="TreeGrafter"/>
</dbReference>
<evidence type="ECO:0000256" key="6">
    <source>
        <dbReference type="ARBA" id="ARBA00022771"/>
    </source>
</evidence>
<keyword evidence="11 19" id="KW-0413">Isomerase</keyword>
<evidence type="ECO:0000256" key="15">
    <source>
        <dbReference type="ARBA" id="ARBA00032877"/>
    </source>
</evidence>
<evidence type="ECO:0000256" key="14">
    <source>
        <dbReference type="ARBA" id="ARBA00032235"/>
    </source>
</evidence>
<organism evidence="19">
    <name type="scientific">Vibrio tasmaniensis</name>
    <dbReference type="NCBI Taxonomy" id="212663"/>
    <lineage>
        <taxon>Bacteria</taxon>
        <taxon>Pseudomonadati</taxon>
        <taxon>Pseudomonadota</taxon>
        <taxon>Gammaproteobacteria</taxon>
        <taxon>Vibrionales</taxon>
        <taxon>Vibrionaceae</taxon>
        <taxon>Vibrio</taxon>
    </lineage>
</organism>
<dbReference type="Gene3D" id="3.30.65.10">
    <property type="entry name" value="Bacterial Topoisomerase I, domain 1"/>
    <property type="match status" value="2"/>
</dbReference>
<dbReference type="GO" id="GO:0006265">
    <property type="term" value="P:DNA topological change"/>
    <property type="evidence" value="ECO:0007669"/>
    <property type="project" value="InterPro"/>
</dbReference>
<evidence type="ECO:0000256" key="11">
    <source>
        <dbReference type="ARBA" id="ARBA00023235"/>
    </source>
</evidence>
<feature type="domain" description="Topo IA-type catalytic" evidence="18">
    <location>
        <begin position="153"/>
        <end position="617"/>
    </location>
</feature>
<feature type="region of interest" description="Disordered" evidence="16">
    <location>
        <begin position="667"/>
        <end position="693"/>
    </location>
</feature>
<dbReference type="InterPro" id="IPR000380">
    <property type="entry name" value="Topo_IA"/>
</dbReference>
<evidence type="ECO:0000256" key="9">
    <source>
        <dbReference type="ARBA" id="ARBA00023029"/>
    </source>
</evidence>
<evidence type="ECO:0000256" key="7">
    <source>
        <dbReference type="ARBA" id="ARBA00022833"/>
    </source>
</evidence>
<proteinExistence type="inferred from homology"/>
<evidence type="ECO:0000256" key="10">
    <source>
        <dbReference type="ARBA" id="ARBA00023125"/>
    </source>
</evidence>
<evidence type="ECO:0000259" key="18">
    <source>
        <dbReference type="PROSITE" id="PS52039"/>
    </source>
</evidence>
<dbReference type="PANTHER" id="PTHR11390">
    <property type="entry name" value="PROKARYOTIC DNA TOPOISOMERASE"/>
    <property type="match status" value="1"/>
</dbReference>
<dbReference type="InterPro" id="IPR013825">
    <property type="entry name" value="Topo_IA_cen_sub2"/>
</dbReference>
<protein>
    <recommendedName>
        <fullName evidence="3">DNA topoisomerase</fullName>
        <ecNumber evidence="3">5.6.2.1</ecNumber>
    </recommendedName>
    <alternativeName>
        <fullName evidence="15">Omega-protein</fullName>
    </alternativeName>
    <alternativeName>
        <fullName evidence="14">Relaxing enzyme</fullName>
    </alternativeName>
    <alternativeName>
        <fullName evidence="12">Swivelase</fullName>
    </alternativeName>
    <alternativeName>
        <fullName evidence="13">Untwisting enzyme</fullName>
    </alternativeName>
</protein>
<evidence type="ECO:0000256" key="16">
    <source>
        <dbReference type="SAM" id="MobiDB-lite"/>
    </source>
</evidence>
<keyword evidence="5" id="KW-0677">Repeat</keyword>
<dbReference type="CDD" id="cd03362">
    <property type="entry name" value="TOPRIM_TopoIA_TopoIII"/>
    <property type="match status" value="1"/>
</dbReference>
<accession>A0A0H3ZLK7</accession>
<dbReference type="GO" id="GO:0003677">
    <property type="term" value="F:DNA binding"/>
    <property type="evidence" value="ECO:0007669"/>
    <property type="project" value="UniProtKB-KW"/>
</dbReference>
<dbReference type="AlphaFoldDB" id="A0A0H3ZLK7"/>
<dbReference type="InterPro" id="IPR005738">
    <property type="entry name" value="TopoIII"/>
</dbReference>
<dbReference type="PANTHER" id="PTHR11390:SF21">
    <property type="entry name" value="DNA TOPOISOMERASE 3-ALPHA"/>
    <property type="match status" value="1"/>
</dbReference>
<keyword evidence="9" id="KW-0799">Topoisomerase</keyword>
<dbReference type="InterPro" id="IPR023406">
    <property type="entry name" value="Topo_IA_AS"/>
</dbReference>
<feature type="domain" description="Toprim" evidence="17">
    <location>
        <begin position="1"/>
        <end position="136"/>
    </location>
</feature>
<dbReference type="EC" id="5.6.2.1" evidence="3"/>
<dbReference type="Gene3D" id="3.40.50.140">
    <property type="match status" value="1"/>
</dbReference>
<dbReference type="Gene3D" id="1.10.460.10">
    <property type="entry name" value="Topoisomerase I, domain 2"/>
    <property type="match status" value="1"/>
</dbReference>
<evidence type="ECO:0000256" key="3">
    <source>
        <dbReference type="ARBA" id="ARBA00012891"/>
    </source>
</evidence>
<dbReference type="GO" id="GO:0006310">
    <property type="term" value="P:DNA recombination"/>
    <property type="evidence" value="ECO:0007669"/>
    <property type="project" value="TreeGrafter"/>
</dbReference>
<keyword evidence="4" id="KW-0479">Metal-binding</keyword>
<dbReference type="SMART" id="SM00493">
    <property type="entry name" value="TOPRIM"/>
    <property type="match status" value="1"/>
</dbReference>
<dbReference type="InterPro" id="IPR003601">
    <property type="entry name" value="Topo_IA_2"/>
</dbReference>
<dbReference type="SMART" id="SM00437">
    <property type="entry name" value="TOP1Ac"/>
    <property type="match status" value="1"/>
</dbReference>
<dbReference type="InterPro" id="IPR006171">
    <property type="entry name" value="TOPRIM_dom"/>
</dbReference>
<evidence type="ECO:0000256" key="4">
    <source>
        <dbReference type="ARBA" id="ARBA00022723"/>
    </source>
</evidence>
<reference evidence="19" key="1">
    <citation type="journal article" date="2015" name="MBio">
        <title>Eco-Evolutionary Dynamics of Episomes among Ecologically Cohesive Bacterial Populations.</title>
        <authorList>
            <person name="Xue H."/>
            <person name="Cordero O.X."/>
            <person name="Camas F.M."/>
            <person name="Trimble W."/>
            <person name="Meyer F."/>
            <person name="Guglielmini J."/>
            <person name="Rocha E.P."/>
            <person name="Polz M.F."/>
        </authorList>
    </citation>
    <scope>NUCLEOTIDE SEQUENCE</scope>
    <source>
        <strain evidence="19">1F_187</strain>
    </source>
</reference>
<evidence type="ECO:0000256" key="8">
    <source>
        <dbReference type="ARBA" id="ARBA00022842"/>
    </source>
</evidence>